<dbReference type="InParanoid" id="A0A0C3EGW5"/>
<dbReference type="HOGENOM" id="CLU_2924058_0_0_1"/>
<accession>A0A0C3EGW5</accession>
<feature type="region of interest" description="Disordered" evidence="1">
    <location>
        <begin position="1"/>
        <end position="35"/>
    </location>
</feature>
<reference evidence="2 3" key="1">
    <citation type="submission" date="2014-04" db="EMBL/GenBank/DDBJ databases">
        <authorList>
            <consortium name="DOE Joint Genome Institute"/>
            <person name="Kuo A."/>
            <person name="Kohler A."/>
            <person name="Nagy L.G."/>
            <person name="Floudas D."/>
            <person name="Copeland A."/>
            <person name="Barry K.W."/>
            <person name="Cichocki N."/>
            <person name="Veneault-Fourrey C."/>
            <person name="LaButti K."/>
            <person name="Lindquist E.A."/>
            <person name="Lipzen A."/>
            <person name="Lundell T."/>
            <person name="Morin E."/>
            <person name="Murat C."/>
            <person name="Sun H."/>
            <person name="Tunlid A."/>
            <person name="Henrissat B."/>
            <person name="Grigoriev I.V."/>
            <person name="Hibbett D.S."/>
            <person name="Martin F."/>
            <person name="Nordberg H.P."/>
            <person name="Cantor M.N."/>
            <person name="Hua S.X."/>
        </authorList>
    </citation>
    <scope>NUCLEOTIDE SEQUENCE [LARGE SCALE GENOMIC DNA]</scope>
    <source>
        <strain evidence="2 3">Foug A</strain>
    </source>
</reference>
<dbReference type="Proteomes" id="UP000053989">
    <property type="component" value="Unassembled WGS sequence"/>
</dbReference>
<gene>
    <name evidence="2" type="ORF">SCLCIDRAFT_1210188</name>
</gene>
<dbReference type="AlphaFoldDB" id="A0A0C3EGW5"/>
<dbReference type="EMBL" id="KN822012">
    <property type="protein sequence ID" value="KIM67539.1"/>
    <property type="molecule type" value="Genomic_DNA"/>
</dbReference>
<sequence length="61" mass="7280">MGDKSGQVPLQERDPAKPGRSLKHLKEQRRHERVRRRRHCIATMRPLARIIVNQEVARRYP</sequence>
<evidence type="ECO:0000313" key="3">
    <source>
        <dbReference type="Proteomes" id="UP000053989"/>
    </source>
</evidence>
<reference evidence="3" key="2">
    <citation type="submission" date="2015-01" db="EMBL/GenBank/DDBJ databases">
        <title>Evolutionary Origins and Diversification of the Mycorrhizal Mutualists.</title>
        <authorList>
            <consortium name="DOE Joint Genome Institute"/>
            <consortium name="Mycorrhizal Genomics Consortium"/>
            <person name="Kohler A."/>
            <person name="Kuo A."/>
            <person name="Nagy L.G."/>
            <person name="Floudas D."/>
            <person name="Copeland A."/>
            <person name="Barry K.W."/>
            <person name="Cichocki N."/>
            <person name="Veneault-Fourrey C."/>
            <person name="LaButti K."/>
            <person name="Lindquist E.A."/>
            <person name="Lipzen A."/>
            <person name="Lundell T."/>
            <person name="Morin E."/>
            <person name="Murat C."/>
            <person name="Riley R."/>
            <person name="Ohm R."/>
            <person name="Sun H."/>
            <person name="Tunlid A."/>
            <person name="Henrissat B."/>
            <person name="Grigoriev I.V."/>
            <person name="Hibbett D.S."/>
            <person name="Martin F."/>
        </authorList>
    </citation>
    <scope>NUCLEOTIDE SEQUENCE [LARGE SCALE GENOMIC DNA]</scope>
    <source>
        <strain evidence="3">Foug A</strain>
    </source>
</reference>
<evidence type="ECO:0000256" key="1">
    <source>
        <dbReference type="SAM" id="MobiDB-lite"/>
    </source>
</evidence>
<keyword evidence="3" id="KW-1185">Reference proteome</keyword>
<name>A0A0C3EGW5_9AGAM</name>
<evidence type="ECO:0000313" key="2">
    <source>
        <dbReference type="EMBL" id="KIM67539.1"/>
    </source>
</evidence>
<protein>
    <submittedName>
        <fullName evidence="2">Uncharacterized protein</fullName>
    </submittedName>
</protein>
<proteinExistence type="predicted"/>
<feature type="compositionally biased region" description="Basic residues" evidence="1">
    <location>
        <begin position="20"/>
        <end position="35"/>
    </location>
</feature>
<organism evidence="2 3">
    <name type="scientific">Scleroderma citrinum Foug A</name>
    <dbReference type="NCBI Taxonomy" id="1036808"/>
    <lineage>
        <taxon>Eukaryota</taxon>
        <taxon>Fungi</taxon>
        <taxon>Dikarya</taxon>
        <taxon>Basidiomycota</taxon>
        <taxon>Agaricomycotina</taxon>
        <taxon>Agaricomycetes</taxon>
        <taxon>Agaricomycetidae</taxon>
        <taxon>Boletales</taxon>
        <taxon>Sclerodermatineae</taxon>
        <taxon>Sclerodermataceae</taxon>
        <taxon>Scleroderma</taxon>
    </lineage>
</organism>